<dbReference type="Proteomes" id="UP000019678">
    <property type="component" value="Unassembled WGS sequence"/>
</dbReference>
<evidence type="ECO:0000313" key="1">
    <source>
        <dbReference type="EMBL" id="EYF05049.1"/>
    </source>
</evidence>
<evidence type="ECO:0000313" key="2">
    <source>
        <dbReference type="Proteomes" id="UP000019678"/>
    </source>
</evidence>
<gene>
    <name evidence="1" type="ORF">CAP_3639</name>
</gene>
<organism evidence="1 2">
    <name type="scientific">Chondromyces apiculatus DSM 436</name>
    <dbReference type="NCBI Taxonomy" id="1192034"/>
    <lineage>
        <taxon>Bacteria</taxon>
        <taxon>Pseudomonadati</taxon>
        <taxon>Myxococcota</taxon>
        <taxon>Polyangia</taxon>
        <taxon>Polyangiales</taxon>
        <taxon>Polyangiaceae</taxon>
        <taxon>Chondromyces</taxon>
    </lineage>
</organism>
<dbReference type="STRING" id="1192034.CAP_3639"/>
<comment type="caution">
    <text evidence="1">The sequence shown here is derived from an EMBL/GenBank/DDBJ whole genome shotgun (WGS) entry which is preliminary data.</text>
</comment>
<proteinExistence type="predicted"/>
<dbReference type="EMBL" id="ASRX01000027">
    <property type="protein sequence ID" value="EYF05049.1"/>
    <property type="molecule type" value="Genomic_DNA"/>
</dbReference>
<name>A0A017T769_9BACT</name>
<accession>A0A017T769</accession>
<protein>
    <submittedName>
        <fullName evidence="1">Mobile element protein</fullName>
    </submittedName>
</protein>
<sequence>MMVEHGLAKLHNRQGDRARYRNTRKNLFDLRRHAALSNLAVVDQQIRLAA</sequence>
<dbReference type="AlphaFoldDB" id="A0A017T769"/>
<reference evidence="1 2" key="1">
    <citation type="submission" date="2013-05" db="EMBL/GenBank/DDBJ databases">
        <title>Genome assembly of Chondromyces apiculatus DSM 436.</title>
        <authorList>
            <person name="Sharma G."/>
            <person name="Khatri I."/>
            <person name="Kaur C."/>
            <person name="Mayilraj S."/>
            <person name="Subramanian S."/>
        </authorList>
    </citation>
    <scope>NUCLEOTIDE SEQUENCE [LARGE SCALE GENOMIC DNA]</scope>
    <source>
        <strain evidence="1 2">DSM 436</strain>
    </source>
</reference>
<keyword evidence="2" id="KW-1185">Reference proteome</keyword>